<dbReference type="AlphaFoldDB" id="A0A1E3WCL4"/>
<dbReference type="SUPFAM" id="SSF53448">
    <property type="entry name" value="Nucleotide-diphospho-sugar transferases"/>
    <property type="match status" value="1"/>
</dbReference>
<keyword evidence="1 4" id="KW-0808">Transferase</keyword>
<accession>A0A1E3WCL4</accession>
<dbReference type="InterPro" id="IPR050065">
    <property type="entry name" value="GlmU-like"/>
</dbReference>
<evidence type="ECO:0000313" key="4">
    <source>
        <dbReference type="EMBL" id="ODS03563.1"/>
    </source>
</evidence>
<dbReference type="PANTHER" id="PTHR43584:SF8">
    <property type="entry name" value="N-ACETYLMURAMATE ALPHA-1-PHOSPHATE URIDYLYLTRANSFERASE"/>
    <property type="match status" value="1"/>
</dbReference>
<dbReference type="Pfam" id="PF00483">
    <property type="entry name" value="NTP_transferase"/>
    <property type="match status" value="1"/>
</dbReference>
<protein>
    <submittedName>
        <fullName evidence="4">Mannose-1-phosphate guanylyltransferase</fullName>
    </submittedName>
</protein>
<evidence type="ECO:0000256" key="2">
    <source>
        <dbReference type="ARBA" id="ARBA00022695"/>
    </source>
</evidence>
<dbReference type="InterPro" id="IPR005835">
    <property type="entry name" value="NTP_transferase_dom"/>
</dbReference>
<evidence type="ECO:0000313" key="5">
    <source>
        <dbReference type="Proteomes" id="UP000095042"/>
    </source>
</evidence>
<proteinExistence type="predicted"/>
<comment type="caution">
    <text evidence="4">The sequence shown here is derived from an EMBL/GenBank/DDBJ whole genome shotgun (WGS) entry which is preliminary data.</text>
</comment>
<feature type="domain" description="Nucleotidyl transferase" evidence="3">
    <location>
        <begin position="7"/>
        <end position="124"/>
    </location>
</feature>
<dbReference type="InterPro" id="IPR029044">
    <property type="entry name" value="Nucleotide-diphossugar_trans"/>
</dbReference>
<dbReference type="CDD" id="cd06422">
    <property type="entry name" value="NTP_transferase_like_1"/>
    <property type="match status" value="1"/>
</dbReference>
<evidence type="ECO:0000256" key="1">
    <source>
        <dbReference type="ARBA" id="ARBA00022679"/>
    </source>
</evidence>
<keyword evidence="2 4" id="KW-0548">Nucleotidyltransferase</keyword>
<dbReference type="Proteomes" id="UP000095042">
    <property type="component" value="Unassembled WGS sequence"/>
</dbReference>
<dbReference type="PANTHER" id="PTHR43584">
    <property type="entry name" value="NUCLEOTIDYL TRANSFERASE"/>
    <property type="match status" value="1"/>
</dbReference>
<keyword evidence="5" id="KW-1185">Reference proteome</keyword>
<name>A0A1E3WCL4_9HYPH</name>
<reference evidence="4 5" key="1">
    <citation type="journal article" date="2016" name="Environ. Microbiol.">
        <title>New Methyloceanibacter diversity from North Sea sediments includes methanotroph containing solely the soluble methane monooxygenase.</title>
        <authorList>
            <person name="Vekeman B."/>
            <person name="Kerckhof F.M."/>
            <person name="Cremers G."/>
            <person name="de Vos P."/>
            <person name="Vandamme P."/>
            <person name="Boon N."/>
            <person name="Op den Camp H.J."/>
            <person name="Heylen K."/>
        </authorList>
    </citation>
    <scope>NUCLEOTIDE SEQUENCE [LARGE SCALE GENOMIC DNA]</scope>
    <source>
        <strain evidence="4 5">R-67177</strain>
    </source>
</reference>
<dbReference type="RefSeq" id="WP_069623236.1">
    <property type="nucleotide sequence ID" value="NZ_LPWD01000090.1"/>
</dbReference>
<evidence type="ECO:0000259" key="3">
    <source>
        <dbReference type="Pfam" id="PF00483"/>
    </source>
</evidence>
<gene>
    <name evidence="4" type="ORF">AUC71_00765</name>
</gene>
<dbReference type="GO" id="GO:0016779">
    <property type="term" value="F:nucleotidyltransferase activity"/>
    <property type="evidence" value="ECO:0007669"/>
    <property type="project" value="UniProtKB-KW"/>
</dbReference>
<sequence>MTTARTAMVLAAGYGERMRPLTDTMPKPLVPLAGRALLDHVLDRLAAAGVETAVVNVHYLPEQIETHVQARADRAPKTLISDERALLLDTGGGTTKALSHLGDGPFFVHNSDSAWSEGVTPALANMLRVWDPARMDCLLLLAPLSTSIGYHARGDFDMTPDGRLSRRGERQVVPFAFAGVSLCTAALFEGAPQGPFSLNVLWDRALDKERLYGVRLDGRWMHVGTPEALKEAEASFEREGA</sequence>
<dbReference type="OrthoDB" id="9788272at2"/>
<dbReference type="EMBL" id="LPWD01000090">
    <property type="protein sequence ID" value="ODS03563.1"/>
    <property type="molecule type" value="Genomic_DNA"/>
</dbReference>
<organism evidence="4 5">
    <name type="scientific">Methyloceanibacter marginalis</name>
    <dbReference type="NCBI Taxonomy" id="1774971"/>
    <lineage>
        <taxon>Bacteria</taxon>
        <taxon>Pseudomonadati</taxon>
        <taxon>Pseudomonadota</taxon>
        <taxon>Alphaproteobacteria</taxon>
        <taxon>Hyphomicrobiales</taxon>
        <taxon>Hyphomicrobiaceae</taxon>
        <taxon>Methyloceanibacter</taxon>
    </lineage>
</organism>
<dbReference type="Gene3D" id="3.90.550.10">
    <property type="entry name" value="Spore Coat Polysaccharide Biosynthesis Protein SpsA, Chain A"/>
    <property type="match status" value="1"/>
</dbReference>